<organism evidence="2 3">
    <name type="scientific">Lipingzhangella halophila</name>
    <dbReference type="NCBI Taxonomy" id="1783352"/>
    <lineage>
        <taxon>Bacteria</taxon>
        <taxon>Bacillati</taxon>
        <taxon>Actinomycetota</taxon>
        <taxon>Actinomycetes</taxon>
        <taxon>Streptosporangiales</taxon>
        <taxon>Nocardiopsidaceae</taxon>
        <taxon>Lipingzhangella</taxon>
    </lineage>
</organism>
<dbReference type="AlphaFoldDB" id="A0A7W7RFM7"/>
<comment type="caution">
    <text evidence="2">The sequence shown here is derived from an EMBL/GenBank/DDBJ whole genome shotgun (WGS) entry which is preliminary data.</text>
</comment>
<keyword evidence="3" id="KW-1185">Reference proteome</keyword>
<proteinExistence type="predicted"/>
<feature type="transmembrane region" description="Helical" evidence="1">
    <location>
        <begin position="29"/>
        <end position="52"/>
    </location>
</feature>
<name>A0A7W7RFM7_9ACTN</name>
<keyword evidence="1" id="KW-1133">Transmembrane helix</keyword>
<sequence>MDQLPAPDKRGQHWPAADAAFLNLGRSGLGCSLAAIGFLLFFTACAAAGAIWPEQVLTNGGAGAERTIATVVATGLGALSVLMLLMFVPTLRTHGLAVDRWGLWFVTKKRAELVSWDQVRAIGGSWKERRRPYQASLGAKLGQALARRLTTEDGREQFAIEVFLHDPGSVSGQRPFDHHQRLTRDEDAPVPGLPNSRLRFVVRGSSDYREMAERLHQWAPHLWVGEYQRHAVAF</sequence>
<reference evidence="2 3" key="1">
    <citation type="submission" date="2020-08" db="EMBL/GenBank/DDBJ databases">
        <title>Sequencing the genomes of 1000 actinobacteria strains.</title>
        <authorList>
            <person name="Klenk H.-P."/>
        </authorList>
    </citation>
    <scope>NUCLEOTIDE SEQUENCE [LARGE SCALE GENOMIC DNA]</scope>
    <source>
        <strain evidence="2 3">DSM 102030</strain>
    </source>
</reference>
<dbReference type="Proteomes" id="UP000523007">
    <property type="component" value="Unassembled WGS sequence"/>
</dbReference>
<dbReference type="RefSeq" id="WP_184576559.1">
    <property type="nucleotide sequence ID" value="NZ_JACHJT010000001.1"/>
</dbReference>
<evidence type="ECO:0000313" key="3">
    <source>
        <dbReference type="Proteomes" id="UP000523007"/>
    </source>
</evidence>
<protein>
    <submittedName>
        <fullName evidence="2">Uncharacterized protein</fullName>
    </submittedName>
</protein>
<accession>A0A7W7RFM7</accession>
<gene>
    <name evidence="2" type="ORF">F4561_001815</name>
</gene>
<feature type="transmembrane region" description="Helical" evidence="1">
    <location>
        <begin position="67"/>
        <end position="88"/>
    </location>
</feature>
<keyword evidence="1" id="KW-0812">Transmembrane</keyword>
<dbReference type="EMBL" id="JACHJT010000001">
    <property type="protein sequence ID" value="MBB4930995.1"/>
    <property type="molecule type" value="Genomic_DNA"/>
</dbReference>
<keyword evidence="1" id="KW-0472">Membrane</keyword>
<evidence type="ECO:0000313" key="2">
    <source>
        <dbReference type="EMBL" id="MBB4930995.1"/>
    </source>
</evidence>
<evidence type="ECO:0000256" key="1">
    <source>
        <dbReference type="SAM" id="Phobius"/>
    </source>
</evidence>